<feature type="compositionally biased region" description="Low complexity" evidence="7">
    <location>
        <begin position="7"/>
        <end position="18"/>
    </location>
</feature>
<evidence type="ECO:0000256" key="6">
    <source>
        <dbReference type="ARBA" id="ARBA00023136"/>
    </source>
</evidence>
<feature type="compositionally biased region" description="Low complexity" evidence="7">
    <location>
        <begin position="782"/>
        <end position="799"/>
    </location>
</feature>
<dbReference type="InterPro" id="IPR039766">
    <property type="entry name" value="Vps53"/>
</dbReference>
<dbReference type="PANTHER" id="PTHR12820:SF0">
    <property type="entry name" value="VACUOLAR PROTEIN SORTING-ASSOCIATED PROTEIN 53 HOMOLOG"/>
    <property type="match status" value="1"/>
</dbReference>
<feature type="domain" description="Vps53 N-terminal" evidence="8">
    <location>
        <begin position="41"/>
        <end position="455"/>
    </location>
</feature>
<protein>
    <submittedName>
        <fullName evidence="10">Vacuolar protein sorting-associated protein 53</fullName>
    </submittedName>
</protein>
<accession>A0A1Y1I380</accession>
<dbReference type="OMA" id="YKFAEAK"/>
<evidence type="ECO:0000259" key="8">
    <source>
        <dbReference type="Pfam" id="PF04100"/>
    </source>
</evidence>
<evidence type="ECO:0000256" key="7">
    <source>
        <dbReference type="SAM" id="MobiDB-lite"/>
    </source>
</evidence>
<dbReference type="Gene3D" id="1.10.357.110">
    <property type="entry name" value="Vacuolar protein sorting-associated protein 53, C-terminus"/>
    <property type="match status" value="1"/>
</dbReference>
<comment type="similarity">
    <text evidence="3">Belongs to the VPS53 family.</text>
</comment>
<evidence type="ECO:0000313" key="10">
    <source>
        <dbReference type="EMBL" id="GAQ83207.1"/>
    </source>
</evidence>
<evidence type="ECO:0000256" key="5">
    <source>
        <dbReference type="ARBA" id="ARBA00023034"/>
    </source>
</evidence>
<name>A0A1Y1I380_KLENI</name>
<dbReference type="InterPro" id="IPR038260">
    <property type="entry name" value="Vps53_C_sf"/>
</dbReference>
<feature type="compositionally biased region" description="Polar residues" evidence="7">
    <location>
        <begin position="868"/>
        <end position="879"/>
    </location>
</feature>
<evidence type="ECO:0000256" key="3">
    <source>
        <dbReference type="ARBA" id="ARBA00008628"/>
    </source>
</evidence>
<feature type="region of interest" description="Disordered" evidence="7">
    <location>
        <begin position="362"/>
        <end position="410"/>
    </location>
</feature>
<feature type="compositionally biased region" description="Basic and acidic residues" evidence="7">
    <location>
        <begin position="856"/>
        <end position="865"/>
    </location>
</feature>
<gene>
    <name evidence="10" type="ORF">KFL_001390250</name>
</gene>
<dbReference type="InterPro" id="IPR031745">
    <property type="entry name" value="Vps53_C"/>
</dbReference>
<dbReference type="EMBL" id="DF237088">
    <property type="protein sequence ID" value="GAQ83207.1"/>
    <property type="molecule type" value="Genomic_DNA"/>
</dbReference>
<dbReference type="STRING" id="105231.A0A1Y1I380"/>
<dbReference type="GO" id="GO:0010008">
    <property type="term" value="C:endosome membrane"/>
    <property type="evidence" value="ECO:0007669"/>
    <property type="project" value="UniProtKB-SubCell"/>
</dbReference>
<evidence type="ECO:0000256" key="4">
    <source>
        <dbReference type="ARBA" id="ARBA00022753"/>
    </source>
</evidence>
<dbReference type="Pfam" id="PF16854">
    <property type="entry name" value="VPS53_C"/>
    <property type="match status" value="1"/>
</dbReference>
<evidence type="ECO:0000259" key="9">
    <source>
        <dbReference type="Pfam" id="PF16854"/>
    </source>
</evidence>
<dbReference type="GO" id="GO:0000938">
    <property type="term" value="C:GARP complex"/>
    <property type="evidence" value="ECO:0000318"/>
    <property type="project" value="GO_Central"/>
</dbReference>
<dbReference type="Proteomes" id="UP000054558">
    <property type="component" value="Unassembled WGS sequence"/>
</dbReference>
<dbReference type="PANTHER" id="PTHR12820">
    <property type="entry name" value="VACUOLAR SORTING PROTEIN 53"/>
    <property type="match status" value="1"/>
</dbReference>
<sequence>MAGEVLSPSATPTAKASSEGVAADGQLATRKELSVAVFDRPDFNTIDFINQIFPNEASLVAVDPLIHKLRFKIRRVDAEILAAVRQQSSSGSKAKEDLASAMTAIQELYTKVREIKAKAEQSEVMVQEICRDIKKLDYAKKHITTTITALHRLSMLVSAVDQLQYMAAKRQYKDAAGQLEAVNQLVSHFQAYQEIPKISELRSKFDNVKQTLKSHIFSDFSSLNTTNLKENPQLQQQLADSCLVVDALDAAVKEELIQNICSKELNAYQQIFQGTVEVAKLEKAERRYAWIKRELRAKEDVWAIFPHSWRVPYLLCMQFCKVTRAQLMEILDMQKDKSDVGTLLQALQRTLEFEEELAERFGGTGAGKVDEEGGGTDEEGDEDDGSNAAQKVKGKYRKQNEPGEGEEGERTLAHVAGLPFSFRGTISSCFEPYMGVYVSLEETTLLELVDKQIADETWEAEPGSQSKILPSSAQVFLHIKKSLKRCTALTRSQTLFNLFKTFQKVLKAYATKLGNRLPKTSGSLMAAATGTDWQVKVTEKDERVVCYIINTGEYCSETAGQLAESVAKVVDAQFVEQVDVGDVQDEFSGVITRALSILVLGMETRLDQELAAMTKIAWGTVEAVGDQSEYVNGISSVLSTSVPVISGLLSSLYFQYFMDKLAASFAPRFYVNIFKCKRISEMGAQQMLLDTHAVKTLLLEVPQLGGQSSVPASYSKYVTRELGRAEALLKVILAPVEAVADTFRALLADGSASDFQKVLDLKGLKKNEQQPLLDQFNRRVGSSSPAPSTATAPPSQSSPLVPTSSGAAAFAQSARPAMEKAAAIGRGAMAQSAAAAAAAVSSNSLKRIFALADAAKDSTGKKEGTFRNLFNKQPQPGMK</sequence>
<keyword evidence="4" id="KW-0967">Endosome</keyword>
<proteinExistence type="inferred from homology"/>
<feature type="region of interest" description="Disordered" evidence="7">
    <location>
        <begin position="778"/>
        <end position="807"/>
    </location>
</feature>
<feature type="domain" description="Vps53 C-terminal" evidence="9">
    <location>
        <begin position="686"/>
        <end position="764"/>
    </location>
</feature>
<comment type="subcellular location">
    <subcellularLocation>
        <location evidence="2">Endosome membrane</location>
        <topology evidence="2">Peripheral membrane protein</topology>
    </subcellularLocation>
    <subcellularLocation>
        <location evidence="1">Golgi apparatus</location>
        <location evidence="1">trans-Golgi network membrane</location>
        <topology evidence="1">Peripheral membrane protein</topology>
    </subcellularLocation>
</comment>
<dbReference type="InterPro" id="IPR007234">
    <property type="entry name" value="Vps53_N"/>
</dbReference>
<organism evidence="10 11">
    <name type="scientific">Klebsormidium nitens</name>
    <name type="common">Green alga</name>
    <name type="synonym">Ulothrix nitens</name>
    <dbReference type="NCBI Taxonomy" id="105231"/>
    <lineage>
        <taxon>Eukaryota</taxon>
        <taxon>Viridiplantae</taxon>
        <taxon>Streptophyta</taxon>
        <taxon>Klebsormidiophyceae</taxon>
        <taxon>Klebsormidiales</taxon>
        <taxon>Klebsormidiaceae</taxon>
        <taxon>Klebsormidium</taxon>
    </lineage>
</organism>
<dbReference type="Pfam" id="PF04100">
    <property type="entry name" value="Vps53_N"/>
    <property type="match status" value="1"/>
</dbReference>
<reference evidence="10 11" key="1">
    <citation type="journal article" date="2014" name="Nat. Commun.">
        <title>Klebsormidium flaccidum genome reveals primary factors for plant terrestrial adaptation.</title>
        <authorList>
            <person name="Hori K."/>
            <person name="Maruyama F."/>
            <person name="Fujisawa T."/>
            <person name="Togashi T."/>
            <person name="Yamamoto N."/>
            <person name="Seo M."/>
            <person name="Sato S."/>
            <person name="Yamada T."/>
            <person name="Mori H."/>
            <person name="Tajima N."/>
            <person name="Moriyama T."/>
            <person name="Ikeuchi M."/>
            <person name="Watanabe M."/>
            <person name="Wada H."/>
            <person name="Kobayashi K."/>
            <person name="Saito M."/>
            <person name="Masuda T."/>
            <person name="Sasaki-Sekimoto Y."/>
            <person name="Mashiguchi K."/>
            <person name="Awai K."/>
            <person name="Shimojima M."/>
            <person name="Masuda S."/>
            <person name="Iwai M."/>
            <person name="Nobusawa T."/>
            <person name="Narise T."/>
            <person name="Kondo S."/>
            <person name="Saito H."/>
            <person name="Sato R."/>
            <person name="Murakawa M."/>
            <person name="Ihara Y."/>
            <person name="Oshima-Yamada Y."/>
            <person name="Ohtaka K."/>
            <person name="Satoh M."/>
            <person name="Sonobe K."/>
            <person name="Ishii M."/>
            <person name="Ohtani R."/>
            <person name="Kanamori-Sato M."/>
            <person name="Honoki R."/>
            <person name="Miyazaki D."/>
            <person name="Mochizuki H."/>
            <person name="Umetsu J."/>
            <person name="Higashi K."/>
            <person name="Shibata D."/>
            <person name="Kamiya Y."/>
            <person name="Sato N."/>
            <person name="Nakamura Y."/>
            <person name="Tabata S."/>
            <person name="Ida S."/>
            <person name="Kurokawa K."/>
            <person name="Ohta H."/>
        </authorList>
    </citation>
    <scope>NUCLEOTIDE SEQUENCE [LARGE SCALE GENOMIC DNA]</scope>
    <source>
        <strain evidence="10 11">NIES-2285</strain>
    </source>
</reference>
<feature type="compositionally biased region" description="Acidic residues" evidence="7">
    <location>
        <begin position="372"/>
        <end position="385"/>
    </location>
</feature>
<keyword evidence="11" id="KW-1185">Reference proteome</keyword>
<dbReference type="OrthoDB" id="10261632at2759"/>
<keyword evidence="6" id="KW-0472">Membrane</keyword>
<evidence type="ECO:0000256" key="2">
    <source>
        <dbReference type="ARBA" id="ARBA00004481"/>
    </source>
</evidence>
<keyword evidence="5" id="KW-0333">Golgi apparatus</keyword>
<dbReference type="GO" id="GO:0042147">
    <property type="term" value="P:retrograde transport, endosome to Golgi"/>
    <property type="evidence" value="ECO:0000318"/>
    <property type="project" value="GO_Central"/>
</dbReference>
<feature type="region of interest" description="Disordered" evidence="7">
    <location>
        <begin position="856"/>
        <end position="879"/>
    </location>
</feature>
<evidence type="ECO:0000313" key="11">
    <source>
        <dbReference type="Proteomes" id="UP000054558"/>
    </source>
</evidence>
<feature type="region of interest" description="Disordered" evidence="7">
    <location>
        <begin position="1"/>
        <end position="22"/>
    </location>
</feature>
<dbReference type="GO" id="GO:0005829">
    <property type="term" value="C:cytosol"/>
    <property type="evidence" value="ECO:0007669"/>
    <property type="project" value="GOC"/>
</dbReference>
<dbReference type="AlphaFoldDB" id="A0A1Y1I380"/>
<evidence type="ECO:0000256" key="1">
    <source>
        <dbReference type="ARBA" id="ARBA00004150"/>
    </source>
</evidence>